<gene>
    <name evidence="10" type="primary">LOC103719398</name>
</gene>
<feature type="repeat" description="TPR" evidence="7">
    <location>
        <begin position="125"/>
        <end position="158"/>
    </location>
</feature>
<feature type="region of interest" description="Disordered" evidence="8">
    <location>
        <begin position="236"/>
        <end position="257"/>
    </location>
</feature>
<keyword evidence="9" id="KW-1185">Reference proteome</keyword>
<evidence type="ECO:0000256" key="4">
    <source>
        <dbReference type="ARBA" id="ARBA00023054"/>
    </source>
</evidence>
<feature type="region of interest" description="Disordered" evidence="8">
    <location>
        <begin position="660"/>
        <end position="695"/>
    </location>
</feature>
<proteinExistence type="inferred from homology"/>
<feature type="compositionally biased region" description="Polar residues" evidence="8">
    <location>
        <begin position="540"/>
        <end position="552"/>
    </location>
</feature>
<feature type="region of interest" description="Disordered" evidence="8">
    <location>
        <begin position="449"/>
        <end position="481"/>
    </location>
</feature>
<feature type="compositionally biased region" description="Low complexity" evidence="8">
    <location>
        <begin position="520"/>
        <end position="534"/>
    </location>
</feature>
<sequence>MWSLQLVEKDPNKAIPLFWAAINSGDRVDSALKDMAVVMKQLNRAEEAIEAIKSFRYLCSMQAQEPLDNVLLDLYKKCGRIDDQIEMLNFKLKMIDDGLAFGGRTTKLARSQGKKIHVSLVQEKSRLLGNLAWAYMKLDSYMEAESLYRQALAIEPDHNKQCNLSICLMKTGRIAEAKSLLQDLKEPSREVPFTNSSNESYLKSFERASEMLATLESQSELHAKFEGLQLEGHNITATASNPANDRKSEDFNDKNLLNGLSSPSSVRKWQREPVGQGVPSLRSCSWKSPNFVTPSSETRKGRWVKWPGYEEASADICKQGWKSSCNKALFSPASVDGSPKLEPEESLTISKMVVDEEHSVTSIKNHATAFEKPLTVLETKKYPIEDNSPKPELTREPPTHIGILQPKALKGPSNDALSAMAGTNMIPRSENLVMGSRRQLADAVKEEADCQRWKKEQSHSSDNISATGSKNLNPPAKDCLFTNGERRTKANHVMDKCTITSDTLVPKPLVQPLTANGNISANASSKESGSSMKASENKNQESQSYEKGSQRCNDIGEEKVFSGIMKMGHPQNLDLDNNSALITESMKPAEEDPCIFTSGRKHFGEPAAQGCSADVHILEPEIPIQSPNQVSFGSFQIRGSDVSTYTGRQIETLEEKFPQGVSKNDNSLNSDNASAPIDKIPKFRGDNPHSYGGNRTWADMVEEEKEENLANENLSMDTVADHAIGSCENSSEGHFKTPPASNSRKSWADMVEEEEYLANEILNHSAAIGSHSRSVKQASTEQPACKGFPDENVNFINIVRSTPRQQNHAARFCQKLSMVDMKEGLESGSKTPRKNSLARRSLSFDQQPMWDLSKDCFLEAGLQDSLHMVAMGSWSNCEMNLKRAKRHNRLRVFQEITLDNNARD</sequence>
<dbReference type="Pfam" id="PF13181">
    <property type="entry name" value="TPR_8"/>
    <property type="match status" value="1"/>
</dbReference>
<dbReference type="InterPro" id="IPR044961">
    <property type="entry name" value="MS5/SDI1"/>
</dbReference>
<evidence type="ECO:0000256" key="7">
    <source>
        <dbReference type="PROSITE-ProRule" id="PRU00339"/>
    </source>
</evidence>
<name>A0A8B7CUI2_PHODC</name>
<evidence type="ECO:0000256" key="2">
    <source>
        <dbReference type="ARBA" id="ARBA00022737"/>
    </source>
</evidence>
<keyword evidence="4" id="KW-0175">Coiled coil</keyword>
<organism evidence="9 10">
    <name type="scientific">Phoenix dactylifera</name>
    <name type="common">Date palm</name>
    <dbReference type="NCBI Taxonomy" id="42345"/>
    <lineage>
        <taxon>Eukaryota</taxon>
        <taxon>Viridiplantae</taxon>
        <taxon>Streptophyta</taxon>
        <taxon>Embryophyta</taxon>
        <taxon>Tracheophyta</taxon>
        <taxon>Spermatophyta</taxon>
        <taxon>Magnoliopsida</taxon>
        <taxon>Liliopsida</taxon>
        <taxon>Arecaceae</taxon>
        <taxon>Coryphoideae</taxon>
        <taxon>Phoeniceae</taxon>
        <taxon>Phoenix</taxon>
    </lineage>
</organism>
<evidence type="ECO:0000313" key="10">
    <source>
        <dbReference type="RefSeq" id="XP_008806838.2"/>
    </source>
</evidence>
<dbReference type="SUPFAM" id="SSF48452">
    <property type="entry name" value="TPR-like"/>
    <property type="match status" value="1"/>
</dbReference>
<dbReference type="PANTHER" id="PTHR36326">
    <property type="entry name" value="PROTEIN POLLENLESS 3-LIKE 2"/>
    <property type="match status" value="1"/>
</dbReference>
<dbReference type="Proteomes" id="UP000228380">
    <property type="component" value="Unplaced"/>
</dbReference>
<dbReference type="RefSeq" id="XP_008806838.2">
    <property type="nucleotide sequence ID" value="XM_008808616.4"/>
</dbReference>
<feature type="compositionally biased region" description="Polar residues" evidence="8">
    <location>
        <begin position="460"/>
        <end position="472"/>
    </location>
</feature>
<comment type="subcellular location">
    <subcellularLocation>
        <location evidence="1">Nucleus</location>
    </subcellularLocation>
</comment>
<evidence type="ECO:0000313" key="9">
    <source>
        <dbReference type="Proteomes" id="UP000228380"/>
    </source>
</evidence>
<evidence type="ECO:0000256" key="8">
    <source>
        <dbReference type="SAM" id="MobiDB-lite"/>
    </source>
</evidence>
<dbReference type="AlphaFoldDB" id="A0A8B7CUI2"/>
<dbReference type="GeneID" id="103719398"/>
<protein>
    <submittedName>
        <fullName evidence="10">Uncharacterized protein LOC103719398</fullName>
    </submittedName>
</protein>
<dbReference type="GO" id="GO:0005634">
    <property type="term" value="C:nucleus"/>
    <property type="evidence" value="ECO:0007669"/>
    <property type="project" value="UniProtKB-SubCell"/>
</dbReference>
<dbReference type="Gene3D" id="1.25.40.10">
    <property type="entry name" value="Tetratricopeptide repeat domain"/>
    <property type="match status" value="1"/>
</dbReference>
<evidence type="ECO:0000256" key="6">
    <source>
        <dbReference type="ARBA" id="ARBA00025750"/>
    </source>
</evidence>
<feature type="compositionally biased region" description="Basic and acidic residues" evidence="8">
    <location>
        <begin position="244"/>
        <end position="253"/>
    </location>
</feature>
<feature type="compositionally biased region" description="Basic and acidic residues" evidence="8">
    <location>
        <begin position="449"/>
        <end position="459"/>
    </location>
</feature>
<dbReference type="SMART" id="SM00028">
    <property type="entry name" value="TPR"/>
    <property type="match status" value="1"/>
</dbReference>
<dbReference type="PANTHER" id="PTHR36326:SF4">
    <property type="entry name" value="PROTEIN POLLENLESS 3-LIKE 1"/>
    <property type="match status" value="1"/>
</dbReference>
<dbReference type="InterPro" id="IPR019734">
    <property type="entry name" value="TPR_rpt"/>
</dbReference>
<evidence type="ECO:0000256" key="5">
    <source>
        <dbReference type="ARBA" id="ARBA00023242"/>
    </source>
</evidence>
<dbReference type="OrthoDB" id="770039at2759"/>
<keyword evidence="2" id="KW-0677">Repeat</keyword>
<dbReference type="PROSITE" id="PS50005">
    <property type="entry name" value="TPR"/>
    <property type="match status" value="1"/>
</dbReference>
<comment type="similarity">
    <text evidence="6">Belongs to the MS5 protein family.</text>
</comment>
<feature type="compositionally biased region" description="Low complexity" evidence="8">
    <location>
        <begin position="662"/>
        <end position="675"/>
    </location>
</feature>
<dbReference type="KEGG" id="pda:103719398"/>
<keyword evidence="5" id="KW-0539">Nucleus</keyword>
<reference evidence="10" key="1">
    <citation type="submission" date="2025-08" db="UniProtKB">
        <authorList>
            <consortium name="RefSeq"/>
        </authorList>
    </citation>
    <scope>IDENTIFICATION</scope>
    <source>
        <tissue evidence="10">Young leaves</tissue>
    </source>
</reference>
<feature type="region of interest" description="Disordered" evidence="8">
    <location>
        <begin position="515"/>
        <end position="552"/>
    </location>
</feature>
<evidence type="ECO:0000256" key="3">
    <source>
        <dbReference type="ARBA" id="ARBA00022803"/>
    </source>
</evidence>
<evidence type="ECO:0000256" key="1">
    <source>
        <dbReference type="ARBA" id="ARBA00004123"/>
    </source>
</evidence>
<keyword evidence="3 7" id="KW-0802">TPR repeat</keyword>
<accession>A0A8B7CUI2</accession>
<dbReference type="InterPro" id="IPR011990">
    <property type="entry name" value="TPR-like_helical_dom_sf"/>
</dbReference>